<dbReference type="Gene3D" id="3.30.70.790">
    <property type="entry name" value="UreE, C-terminal domain"/>
    <property type="match status" value="1"/>
</dbReference>
<evidence type="ECO:0000313" key="7">
    <source>
        <dbReference type="EMBL" id="VFJ54803.1"/>
    </source>
</evidence>
<name>A0A450SM32_9GAMM</name>
<evidence type="ECO:0000259" key="6">
    <source>
        <dbReference type="SMART" id="SM00988"/>
    </source>
</evidence>
<feature type="domain" description="UreE urease accessory N-terminal" evidence="6">
    <location>
        <begin position="8"/>
        <end position="71"/>
    </location>
</feature>
<evidence type="ECO:0000313" key="8">
    <source>
        <dbReference type="EMBL" id="VFJ61059.1"/>
    </source>
</evidence>
<dbReference type="InterPro" id="IPR004029">
    <property type="entry name" value="UreE_N"/>
</dbReference>
<accession>A0A450SM32</accession>
<dbReference type="GO" id="GO:0019627">
    <property type="term" value="P:urea metabolic process"/>
    <property type="evidence" value="ECO:0007669"/>
    <property type="project" value="InterPro"/>
</dbReference>
<dbReference type="HAMAP" id="MF_00822">
    <property type="entry name" value="UreE"/>
    <property type="match status" value="1"/>
</dbReference>
<dbReference type="SUPFAM" id="SSF69287">
    <property type="entry name" value="Urease metallochaperone UreE, N-terminal domain"/>
    <property type="match status" value="1"/>
</dbReference>
<evidence type="ECO:0000256" key="1">
    <source>
        <dbReference type="ARBA" id="ARBA00004496"/>
    </source>
</evidence>
<dbReference type="InterPro" id="IPR012406">
    <property type="entry name" value="UreE"/>
</dbReference>
<gene>
    <name evidence="5" type="primary">ureE</name>
    <name evidence="7" type="ORF">BECKFW1821A_GA0114235_105010</name>
    <name evidence="8" type="ORF">BECKFW1821B_GA0114236_106310</name>
</gene>
<keyword evidence="2 5" id="KW-0963">Cytoplasm</keyword>
<reference evidence="7" key="1">
    <citation type="submission" date="2019-02" db="EMBL/GenBank/DDBJ databases">
        <authorList>
            <person name="Gruber-Vodicka R. H."/>
            <person name="Seah K. B. B."/>
        </authorList>
    </citation>
    <scope>NUCLEOTIDE SEQUENCE</scope>
    <source>
        <strain evidence="8">BECK_BZ106</strain>
        <strain evidence="7">BECK_BZ15</strain>
    </source>
</reference>
<keyword evidence="4 5" id="KW-0143">Chaperone</keyword>
<dbReference type="GO" id="GO:0006457">
    <property type="term" value="P:protein folding"/>
    <property type="evidence" value="ECO:0007669"/>
    <property type="project" value="InterPro"/>
</dbReference>
<evidence type="ECO:0000256" key="2">
    <source>
        <dbReference type="ARBA" id="ARBA00022490"/>
    </source>
</evidence>
<evidence type="ECO:0000256" key="3">
    <source>
        <dbReference type="ARBA" id="ARBA00022596"/>
    </source>
</evidence>
<dbReference type="NCBIfam" id="NF009751">
    <property type="entry name" value="PRK13261.1-1"/>
    <property type="match status" value="1"/>
</dbReference>
<dbReference type="GO" id="GO:0051082">
    <property type="term" value="F:unfolded protein binding"/>
    <property type="evidence" value="ECO:0007669"/>
    <property type="project" value="UniProtKB-UniRule"/>
</dbReference>
<proteinExistence type="inferred from homology"/>
<dbReference type="EMBL" id="CAADEW010000050">
    <property type="protein sequence ID" value="VFJ54803.1"/>
    <property type="molecule type" value="Genomic_DNA"/>
</dbReference>
<evidence type="ECO:0000256" key="5">
    <source>
        <dbReference type="HAMAP-Rule" id="MF_00822"/>
    </source>
</evidence>
<dbReference type="GO" id="GO:0005737">
    <property type="term" value="C:cytoplasm"/>
    <property type="evidence" value="ECO:0007669"/>
    <property type="project" value="UniProtKB-SubCell"/>
</dbReference>
<dbReference type="EMBL" id="CAADFD010000063">
    <property type="protein sequence ID" value="VFJ61059.1"/>
    <property type="molecule type" value="Genomic_DNA"/>
</dbReference>
<dbReference type="Pfam" id="PF02814">
    <property type="entry name" value="UreE_N"/>
    <property type="match status" value="1"/>
</dbReference>
<dbReference type="GO" id="GO:0065003">
    <property type="term" value="P:protein-containing complex assembly"/>
    <property type="evidence" value="ECO:0007669"/>
    <property type="project" value="InterPro"/>
</dbReference>
<organism evidence="7">
    <name type="scientific">Candidatus Kentrum sp. FW</name>
    <dbReference type="NCBI Taxonomy" id="2126338"/>
    <lineage>
        <taxon>Bacteria</taxon>
        <taxon>Pseudomonadati</taxon>
        <taxon>Pseudomonadota</taxon>
        <taxon>Gammaproteobacteria</taxon>
        <taxon>Candidatus Kentrum</taxon>
    </lineage>
</organism>
<evidence type="ECO:0000256" key="4">
    <source>
        <dbReference type="ARBA" id="ARBA00023186"/>
    </source>
</evidence>
<dbReference type="InterPro" id="IPR036118">
    <property type="entry name" value="UreE_N_sf"/>
</dbReference>
<keyword evidence="3 5" id="KW-0533">Nickel</keyword>
<dbReference type="SUPFAM" id="SSF69737">
    <property type="entry name" value="Urease metallochaperone UreE, C-terminal domain"/>
    <property type="match status" value="1"/>
</dbReference>
<comment type="similarity">
    <text evidence="5">Belongs to the UreE family.</text>
</comment>
<protein>
    <recommendedName>
        <fullName evidence="5">Urease accessory protein UreE</fullName>
    </recommendedName>
</protein>
<dbReference type="GO" id="GO:0016151">
    <property type="term" value="F:nickel cation binding"/>
    <property type="evidence" value="ECO:0007669"/>
    <property type="project" value="UniProtKB-UniRule"/>
</dbReference>
<comment type="function">
    <text evidence="5">Involved in urease metallocenter assembly. Binds nickel. Probably functions as a nickel donor during metallocenter assembly.</text>
</comment>
<dbReference type="PIRSF" id="PIRSF036402">
    <property type="entry name" value="Ureas_acces_UreE"/>
    <property type="match status" value="1"/>
</dbReference>
<comment type="subcellular location">
    <subcellularLocation>
        <location evidence="1 5">Cytoplasm</location>
    </subcellularLocation>
</comment>
<dbReference type="Gene3D" id="2.60.260.20">
    <property type="entry name" value="Urease metallochaperone UreE, N-terminal domain"/>
    <property type="match status" value="1"/>
</dbReference>
<dbReference type="SMART" id="SM00988">
    <property type="entry name" value="UreE_N"/>
    <property type="match status" value="1"/>
</dbReference>
<dbReference type="Pfam" id="PF05194">
    <property type="entry name" value="UreE_C"/>
    <property type="match status" value="1"/>
</dbReference>
<dbReference type="CDD" id="cd00571">
    <property type="entry name" value="UreE"/>
    <property type="match status" value="1"/>
</dbReference>
<sequence>MLLKVSERFESTRTAPDSLVMESLTLPFEIRQKSRFRARTDGGSEVGIILERGGGALRNGDCLRAENGALIRIVAADEALSHAGTHDSVLLCKAGYHLGNRHVLLQVGPGWLRYQHDHVLDDMVRGLGIEVEHIMAPFEPEPGAYGGDGHGHHHGYRP</sequence>
<dbReference type="InterPro" id="IPR007864">
    <property type="entry name" value="UreE_C_dom"/>
</dbReference>
<dbReference type="AlphaFoldDB" id="A0A450SM32"/>